<dbReference type="GO" id="GO:0016787">
    <property type="term" value="F:hydrolase activity"/>
    <property type="evidence" value="ECO:0007669"/>
    <property type="project" value="InterPro"/>
</dbReference>
<comment type="similarity">
    <text evidence="3">Belongs to the metallo-dependent hydrolases superfamily.</text>
</comment>
<keyword evidence="6" id="KW-1185">Reference proteome</keyword>
<accession>A0AA37PCR8</accession>
<name>A0AA37PCR8_9PEZI</name>
<dbReference type="Pfam" id="PF04909">
    <property type="entry name" value="Amidohydro_2"/>
    <property type="match status" value="1"/>
</dbReference>
<evidence type="ECO:0000256" key="2">
    <source>
        <dbReference type="ARBA" id="ARBA00023239"/>
    </source>
</evidence>
<evidence type="ECO:0000256" key="3">
    <source>
        <dbReference type="RuleBase" id="RU366045"/>
    </source>
</evidence>
<sequence>MAPLIAIEEHYLSPLVEDGQGKQSFFLNKAFGPAVLGKMVDIGPARLQDMAKDSVAMTVLSHLPARIEPELCKAVNDDLHSKITHHPDQYAAFAALPMHDPAAAAEELRRSVRQLGFVGALIGNHLEDGSFFDTPQFDPLWTAAEELDVPIYLHPAFPSQDESKVNFEGPYGPGVAAVLGAWGWGWHSRTGLHFLRLFAAGVFNRFPKLKIILGHMGEMLPFMLDRTVKASATWPASEPKRGLREVWDENVWITTSGMFSLAPMACLLQETKVERIIFSVDYPLCDNGLGREFMERLRGSGLISEAEWEGIAWKNVKELLRLKFEPKP</sequence>
<dbReference type="Proteomes" id="UP001055115">
    <property type="component" value="Unassembled WGS sequence"/>
</dbReference>
<evidence type="ECO:0000313" key="5">
    <source>
        <dbReference type="EMBL" id="GKT49804.1"/>
    </source>
</evidence>
<dbReference type="InterPro" id="IPR032466">
    <property type="entry name" value="Metal_Hydrolase"/>
</dbReference>
<evidence type="ECO:0000259" key="4">
    <source>
        <dbReference type="Pfam" id="PF04909"/>
    </source>
</evidence>
<dbReference type="EMBL" id="BQXU01000032">
    <property type="protein sequence ID" value="GKT49804.1"/>
    <property type="molecule type" value="Genomic_DNA"/>
</dbReference>
<proteinExistence type="inferred from homology"/>
<organism evidence="5 6">
    <name type="scientific">Colletotrichum spaethianum</name>
    <dbReference type="NCBI Taxonomy" id="700344"/>
    <lineage>
        <taxon>Eukaryota</taxon>
        <taxon>Fungi</taxon>
        <taxon>Dikarya</taxon>
        <taxon>Ascomycota</taxon>
        <taxon>Pezizomycotina</taxon>
        <taxon>Sordariomycetes</taxon>
        <taxon>Hypocreomycetidae</taxon>
        <taxon>Glomerellales</taxon>
        <taxon>Glomerellaceae</taxon>
        <taxon>Colletotrichum</taxon>
        <taxon>Colletotrichum spaethianum species complex</taxon>
    </lineage>
</organism>
<dbReference type="InterPro" id="IPR032465">
    <property type="entry name" value="ACMSD"/>
</dbReference>
<keyword evidence="2 3" id="KW-0456">Lyase</keyword>
<dbReference type="GO" id="GO:0016831">
    <property type="term" value="F:carboxy-lyase activity"/>
    <property type="evidence" value="ECO:0007669"/>
    <property type="project" value="UniProtKB-KW"/>
</dbReference>
<dbReference type="PANTHER" id="PTHR21240:SF30">
    <property type="entry name" value="AMIDOHYDROLASE-RELATED DOMAIN-CONTAINING PROTEIN-RELATED"/>
    <property type="match status" value="1"/>
</dbReference>
<protein>
    <submittedName>
        <fullName evidence="5">Decarboxylase orsB</fullName>
    </submittedName>
</protein>
<dbReference type="InterPro" id="IPR006680">
    <property type="entry name" value="Amidohydro-rel"/>
</dbReference>
<dbReference type="GeneID" id="73330787"/>
<feature type="domain" description="Amidohydrolase-related" evidence="4">
    <location>
        <begin position="47"/>
        <end position="322"/>
    </location>
</feature>
<dbReference type="RefSeq" id="XP_049132154.1">
    <property type="nucleotide sequence ID" value="XM_049276197.1"/>
</dbReference>
<gene>
    <name evidence="5" type="ORF">ColSpa_09985</name>
</gene>
<dbReference type="AlphaFoldDB" id="A0AA37PCR8"/>
<evidence type="ECO:0000256" key="1">
    <source>
        <dbReference type="ARBA" id="ARBA00022793"/>
    </source>
</evidence>
<reference evidence="5 6" key="1">
    <citation type="submission" date="2022-03" db="EMBL/GenBank/DDBJ databases">
        <title>Genome data of Colletotrichum spp.</title>
        <authorList>
            <person name="Utami Y.D."/>
            <person name="Hiruma K."/>
        </authorList>
    </citation>
    <scope>NUCLEOTIDE SEQUENCE [LARGE SCALE GENOMIC DNA]</scope>
    <source>
        <strain evidence="5 6">MAFF 239500</strain>
    </source>
</reference>
<evidence type="ECO:0000313" key="6">
    <source>
        <dbReference type="Proteomes" id="UP001055115"/>
    </source>
</evidence>
<dbReference type="PANTHER" id="PTHR21240">
    <property type="entry name" value="2-AMINO-3-CARBOXYLMUCONATE-6-SEMIALDEHYDE DECARBOXYLASE"/>
    <property type="match status" value="1"/>
</dbReference>
<comment type="caution">
    <text evidence="5">The sequence shown here is derived from an EMBL/GenBank/DDBJ whole genome shotgun (WGS) entry which is preliminary data.</text>
</comment>
<dbReference type="Gene3D" id="3.20.20.140">
    <property type="entry name" value="Metal-dependent hydrolases"/>
    <property type="match status" value="1"/>
</dbReference>
<keyword evidence="1 3" id="KW-0210">Decarboxylase</keyword>
<dbReference type="GO" id="GO:0019748">
    <property type="term" value="P:secondary metabolic process"/>
    <property type="evidence" value="ECO:0007669"/>
    <property type="project" value="TreeGrafter"/>
</dbReference>
<dbReference type="GO" id="GO:0005829">
    <property type="term" value="C:cytosol"/>
    <property type="evidence" value="ECO:0007669"/>
    <property type="project" value="TreeGrafter"/>
</dbReference>
<dbReference type="SUPFAM" id="SSF51556">
    <property type="entry name" value="Metallo-dependent hydrolases"/>
    <property type="match status" value="1"/>
</dbReference>